<reference evidence="1 2" key="1">
    <citation type="submission" date="2020-11" db="EMBL/GenBank/DDBJ databases">
        <title>Genomic insight of Alicyclobacillus mali FL 18 reveals a new arsenic-resistant strain, with potential in environmental biotechnology.</title>
        <authorList>
            <person name="Fiorentino G."/>
            <person name="Gallo G."/>
            <person name="Aulitto M."/>
        </authorList>
    </citation>
    <scope>NUCLEOTIDE SEQUENCE [LARGE SCALE GENOMIC DNA]</scope>
    <source>
        <strain evidence="1 2">FL 18</strain>
    </source>
</reference>
<proteinExistence type="predicted"/>
<dbReference type="Proteomes" id="UP000642910">
    <property type="component" value="Unassembled WGS sequence"/>
</dbReference>
<dbReference type="RefSeq" id="WP_195867332.1">
    <property type="nucleotide sequence ID" value="NZ_JADPKZ010000035.1"/>
</dbReference>
<name>A0ABS0F248_9BACL</name>
<gene>
    <name evidence="1" type="ORF">IW967_05500</name>
</gene>
<sequence>MPATVKLDIQHPPQWVEHVLRALEGMSHGSVEIVVHQGQVVQINRLEKWRFSS</sequence>
<keyword evidence="2" id="KW-1185">Reference proteome</keyword>
<dbReference type="Pfam" id="PF10055">
    <property type="entry name" value="DUF2292"/>
    <property type="match status" value="1"/>
</dbReference>
<dbReference type="EMBL" id="JADPKZ010000035">
    <property type="protein sequence ID" value="MBF8377326.1"/>
    <property type="molecule type" value="Genomic_DNA"/>
</dbReference>
<evidence type="ECO:0000313" key="1">
    <source>
        <dbReference type="EMBL" id="MBF8377326.1"/>
    </source>
</evidence>
<comment type="caution">
    <text evidence="1">The sequence shown here is derived from an EMBL/GenBank/DDBJ whole genome shotgun (WGS) entry which is preliminary data.</text>
</comment>
<protein>
    <submittedName>
        <fullName evidence="1">YezD family protein</fullName>
    </submittedName>
</protein>
<accession>A0ABS0F248</accession>
<dbReference type="InterPro" id="IPR018743">
    <property type="entry name" value="DUF2292"/>
</dbReference>
<evidence type="ECO:0000313" key="2">
    <source>
        <dbReference type="Proteomes" id="UP000642910"/>
    </source>
</evidence>
<organism evidence="1 2">
    <name type="scientific">Alicyclobacillus mali</name>
    <name type="common">ex Roth et al. 2021</name>
    <dbReference type="NCBI Taxonomy" id="1123961"/>
    <lineage>
        <taxon>Bacteria</taxon>
        <taxon>Bacillati</taxon>
        <taxon>Bacillota</taxon>
        <taxon>Bacilli</taxon>
        <taxon>Bacillales</taxon>
        <taxon>Alicyclobacillaceae</taxon>
        <taxon>Alicyclobacillus</taxon>
    </lineage>
</organism>